<evidence type="ECO:0000313" key="2">
    <source>
        <dbReference type="EMBL" id="KAL1267512.1"/>
    </source>
</evidence>
<organism evidence="2 3">
    <name type="scientific">Cirrhinus molitorella</name>
    <name type="common">mud carp</name>
    <dbReference type="NCBI Taxonomy" id="172907"/>
    <lineage>
        <taxon>Eukaryota</taxon>
        <taxon>Metazoa</taxon>
        <taxon>Chordata</taxon>
        <taxon>Craniata</taxon>
        <taxon>Vertebrata</taxon>
        <taxon>Euteleostomi</taxon>
        <taxon>Actinopterygii</taxon>
        <taxon>Neopterygii</taxon>
        <taxon>Teleostei</taxon>
        <taxon>Ostariophysi</taxon>
        <taxon>Cypriniformes</taxon>
        <taxon>Cyprinidae</taxon>
        <taxon>Labeoninae</taxon>
        <taxon>Labeonini</taxon>
        <taxon>Cirrhinus</taxon>
    </lineage>
</organism>
<feature type="non-terminal residue" evidence="2">
    <location>
        <position position="1"/>
    </location>
</feature>
<comment type="caution">
    <text evidence="2">The sequence shown here is derived from an EMBL/GenBank/DDBJ whole genome shotgun (WGS) entry which is preliminary data.</text>
</comment>
<evidence type="ECO:0000313" key="3">
    <source>
        <dbReference type="Proteomes" id="UP001558613"/>
    </source>
</evidence>
<sequence length="72" mass="7785">QTRPAERLGKAHFTSFPPHTLLPHHSPVHLPPPSSQRLHLSDGLACALLPPRRSGTDPTHHGLHIICALLSG</sequence>
<accession>A0ABR3MSA1</accession>
<feature type="non-terminal residue" evidence="2">
    <location>
        <position position="72"/>
    </location>
</feature>
<gene>
    <name evidence="2" type="ORF">QQF64_032875</name>
</gene>
<reference evidence="2 3" key="1">
    <citation type="submission" date="2023-09" db="EMBL/GenBank/DDBJ databases">
        <authorList>
            <person name="Wang M."/>
        </authorList>
    </citation>
    <scope>NUCLEOTIDE SEQUENCE [LARGE SCALE GENOMIC DNA]</scope>
    <source>
        <strain evidence="2">GT-2023</strain>
        <tissue evidence="2">Liver</tissue>
    </source>
</reference>
<evidence type="ECO:0000256" key="1">
    <source>
        <dbReference type="SAM" id="MobiDB-lite"/>
    </source>
</evidence>
<protein>
    <submittedName>
        <fullName evidence="2">Uncharacterized protein</fullName>
    </submittedName>
</protein>
<feature type="region of interest" description="Disordered" evidence="1">
    <location>
        <begin position="1"/>
        <end position="36"/>
    </location>
</feature>
<keyword evidence="3" id="KW-1185">Reference proteome</keyword>
<name>A0ABR3MSA1_9TELE</name>
<dbReference type="EMBL" id="JAYMGO010000009">
    <property type="protein sequence ID" value="KAL1267512.1"/>
    <property type="molecule type" value="Genomic_DNA"/>
</dbReference>
<proteinExistence type="predicted"/>
<dbReference type="Proteomes" id="UP001558613">
    <property type="component" value="Unassembled WGS sequence"/>
</dbReference>